<proteinExistence type="predicted"/>
<dbReference type="Proteomes" id="UP001270362">
    <property type="component" value="Unassembled WGS sequence"/>
</dbReference>
<keyword evidence="1" id="KW-0812">Transmembrane</keyword>
<reference evidence="2" key="2">
    <citation type="submission" date="2023-06" db="EMBL/GenBank/DDBJ databases">
        <authorList>
            <consortium name="Lawrence Berkeley National Laboratory"/>
            <person name="Haridas S."/>
            <person name="Hensen N."/>
            <person name="Bonometti L."/>
            <person name="Westerberg I."/>
            <person name="Brannstrom I.O."/>
            <person name="Guillou S."/>
            <person name="Cros-Aarteil S."/>
            <person name="Calhoun S."/>
            <person name="Kuo A."/>
            <person name="Mondo S."/>
            <person name="Pangilinan J."/>
            <person name="Riley R."/>
            <person name="Labutti K."/>
            <person name="Andreopoulos B."/>
            <person name="Lipzen A."/>
            <person name="Chen C."/>
            <person name="Yanf M."/>
            <person name="Daum C."/>
            <person name="Ng V."/>
            <person name="Clum A."/>
            <person name="Steindorff A."/>
            <person name="Ohm R."/>
            <person name="Martin F."/>
            <person name="Silar P."/>
            <person name="Natvig D."/>
            <person name="Lalanne C."/>
            <person name="Gautier V."/>
            <person name="Ament-Velasquez S.L."/>
            <person name="Kruys A."/>
            <person name="Hutchinson M.I."/>
            <person name="Powell A.J."/>
            <person name="Barry K."/>
            <person name="Miller A.N."/>
            <person name="Grigoriev I.V."/>
            <person name="Debuchy R."/>
            <person name="Gladieux P."/>
            <person name="Thoren M.H."/>
            <person name="Johannesson H."/>
        </authorList>
    </citation>
    <scope>NUCLEOTIDE SEQUENCE</scope>
    <source>
        <strain evidence="2">CBS 314.62</strain>
    </source>
</reference>
<keyword evidence="1" id="KW-0472">Membrane</keyword>
<name>A0AAE0X0I1_9PEZI</name>
<evidence type="ECO:0000313" key="2">
    <source>
        <dbReference type="EMBL" id="KAK3682285.1"/>
    </source>
</evidence>
<protein>
    <submittedName>
        <fullName evidence="2">Uncharacterized protein</fullName>
    </submittedName>
</protein>
<dbReference type="AlphaFoldDB" id="A0AAE0X0I1"/>
<organism evidence="2 3">
    <name type="scientific">Podospora appendiculata</name>
    <dbReference type="NCBI Taxonomy" id="314037"/>
    <lineage>
        <taxon>Eukaryota</taxon>
        <taxon>Fungi</taxon>
        <taxon>Dikarya</taxon>
        <taxon>Ascomycota</taxon>
        <taxon>Pezizomycotina</taxon>
        <taxon>Sordariomycetes</taxon>
        <taxon>Sordariomycetidae</taxon>
        <taxon>Sordariales</taxon>
        <taxon>Podosporaceae</taxon>
        <taxon>Podospora</taxon>
    </lineage>
</organism>
<comment type="caution">
    <text evidence="2">The sequence shown here is derived from an EMBL/GenBank/DDBJ whole genome shotgun (WGS) entry which is preliminary data.</text>
</comment>
<evidence type="ECO:0000313" key="3">
    <source>
        <dbReference type="Proteomes" id="UP001270362"/>
    </source>
</evidence>
<dbReference type="EMBL" id="JAULSO010000005">
    <property type="protein sequence ID" value="KAK3682285.1"/>
    <property type="molecule type" value="Genomic_DNA"/>
</dbReference>
<evidence type="ECO:0000256" key="1">
    <source>
        <dbReference type="SAM" id="Phobius"/>
    </source>
</evidence>
<keyword evidence="3" id="KW-1185">Reference proteome</keyword>
<reference evidence="2" key="1">
    <citation type="journal article" date="2023" name="Mol. Phylogenet. Evol.">
        <title>Genome-scale phylogeny and comparative genomics of the fungal order Sordariales.</title>
        <authorList>
            <person name="Hensen N."/>
            <person name="Bonometti L."/>
            <person name="Westerberg I."/>
            <person name="Brannstrom I.O."/>
            <person name="Guillou S."/>
            <person name="Cros-Aarteil S."/>
            <person name="Calhoun S."/>
            <person name="Haridas S."/>
            <person name="Kuo A."/>
            <person name="Mondo S."/>
            <person name="Pangilinan J."/>
            <person name="Riley R."/>
            <person name="LaButti K."/>
            <person name="Andreopoulos B."/>
            <person name="Lipzen A."/>
            <person name="Chen C."/>
            <person name="Yan M."/>
            <person name="Daum C."/>
            <person name="Ng V."/>
            <person name="Clum A."/>
            <person name="Steindorff A."/>
            <person name="Ohm R.A."/>
            <person name="Martin F."/>
            <person name="Silar P."/>
            <person name="Natvig D.O."/>
            <person name="Lalanne C."/>
            <person name="Gautier V."/>
            <person name="Ament-Velasquez S.L."/>
            <person name="Kruys A."/>
            <person name="Hutchinson M.I."/>
            <person name="Powell A.J."/>
            <person name="Barry K."/>
            <person name="Miller A.N."/>
            <person name="Grigoriev I.V."/>
            <person name="Debuchy R."/>
            <person name="Gladieux P."/>
            <person name="Hiltunen Thoren M."/>
            <person name="Johannesson H."/>
        </authorList>
    </citation>
    <scope>NUCLEOTIDE SEQUENCE</scope>
    <source>
        <strain evidence="2">CBS 314.62</strain>
    </source>
</reference>
<sequence length="185" mass="20840">MPSTLDYMQGKNIFSSRHKNFPNFFVWIFCRSVMAAPLHRHLARTAICGIHHQTMSRLAVPFCIAQRLGGGKKKCQPMGPTGYRGPMQTLERIRNRLADPNRPIPPRTRHALFHPVLVVGYYTTSNLVIVIAIAITRVYSLLSLLPAGHSLLLPSRSGLCSYMHGSLPGFDLLMNSTHLFDNRKF</sequence>
<keyword evidence="1" id="KW-1133">Transmembrane helix</keyword>
<gene>
    <name evidence="2" type="ORF">B0T22DRAFT_280289</name>
</gene>
<feature type="transmembrane region" description="Helical" evidence="1">
    <location>
        <begin position="112"/>
        <end position="135"/>
    </location>
</feature>
<accession>A0AAE0X0I1</accession>